<evidence type="ECO:0000256" key="1">
    <source>
        <dbReference type="ARBA" id="ARBA00004651"/>
    </source>
</evidence>
<comment type="similarity">
    <text evidence="2">Belongs to the autoinducer-2 exporter (AI-2E) (TC 2.A.86) family.</text>
</comment>
<feature type="transmembrane region" description="Helical" evidence="8">
    <location>
        <begin position="248"/>
        <end position="274"/>
    </location>
</feature>
<keyword evidence="6 8" id="KW-1133">Transmembrane helix</keyword>
<evidence type="ECO:0000256" key="2">
    <source>
        <dbReference type="ARBA" id="ARBA00009773"/>
    </source>
</evidence>
<dbReference type="EMBL" id="MHJL01000032">
    <property type="protein sequence ID" value="OGY66962.1"/>
    <property type="molecule type" value="Genomic_DNA"/>
</dbReference>
<keyword evidence="3" id="KW-0813">Transport</keyword>
<organism evidence="9 10">
    <name type="scientific">Candidatus Harrisonbacteria bacterium RIFCSPLOWO2_02_FULL_41_13b</name>
    <dbReference type="NCBI Taxonomy" id="1798409"/>
    <lineage>
        <taxon>Bacteria</taxon>
        <taxon>Candidatus Harrisoniibacteriota</taxon>
    </lineage>
</organism>
<dbReference type="Proteomes" id="UP000177690">
    <property type="component" value="Unassembled WGS sequence"/>
</dbReference>
<feature type="transmembrane region" description="Helical" evidence="8">
    <location>
        <begin position="143"/>
        <end position="162"/>
    </location>
</feature>
<feature type="transmembrane region" description="Helical" evidence="8">
    <location>
        <begin position="16"/>
        <end position="44"/>
    </location>
</feature>
<feature type="transmembrane region" description="Helical" evidence="8">
    <location>
        <begin position="197"/>
        <end position="217"/>
    </location>
</feature>
<evidence type="ECO:0000256" key="6">
    <source>
        <dbReference type="ARBA" id="ARBA00022989"/>
    </source>
</evidence>
<comment type="caution">
    <text evidence="9">The sequence shown here is derived from an EMBL/GenBank/DDBJ whole genome shotgun (WGS) entry which is preliminary data.</text>
</comment>
<dbReference type="InterPro" id="IPR002549">
    <property type="entry name" value="AI-2E-like"/>
</dbReference>
<dbReference type="PANTHER" id="PTHR21716:SF53">
    <property type="entry name" value="PERMEASE PERM-RELATED"/>
    <property type="match status" value="1"/>
</dbReference>
<evidence type="ECO:0000256" key="7">
    <source>
        <dbReference type="ARBA" id="ARBA00023136"/>
    </source>
</evidence>
<evidence type="ECO:0000256" key="4">
    <source>
        <dbReference type="ARBA" id="ARBA00022475"/>
    </source>
</evidence>
<dbReference type="GO" id="GO:0055085">
    <property type="term" value="P:transmembrane transport"/>
    <property type="evidence" value="ECO:0007669"/>
    <property type="project" value="TreeGrafter"/>
</dbReference>
<evidence type="ECO:0000256" key="8">
    <source>
        <dbReference type="SAM" id="Phobius"/>
    </source>
</evidence>
<accession>A0A1G1ZQZ4</accession>
<sequence>MDPQGFNVSWGSLWKVFFMILFVAILFVSREIFIALFLAIVISSALEPTVSRLEKKKIPRILSTLGIYIVAIFVVAMMIYTVVPLAISELRNLLEVFGGKLSGTIFEFIDASSTIETLKESLTKIGGLLFSGGTSLVDISSRFLGGLTFTVSVFMLSFYLTMDRDGVARFLETVMPSIYENRILDLYSRVRRKIGRWFTGQIFLSFTIGLLVFLAMTLLGVKYALVLGILAAFLEVIPYVGPIFSGGLAVLLALSTSFSLGIYALIAFMIIQQLENNLLVPTVTHLTTSLNPVVTLIALLIGAKVFGFVGLILAVPAAVLLQEVIEDWSSSKQKRRGLGL</sequence>
<keyword evidence="4" id="KW-1003">Cell membrane</keyword>
<comment type="subcellular location">
    <subcellularLocation>
        <location evidence="1">Cell membrane</location>
        <topology evidence="1">Multi-pass membrane protein</topology>
    </subcellularLocation>
</comment>
<gene>
    <name evidence="9" type="ORF">A3I24_00585</name>
</gene>
<feature type="transmembrane region" description="Helical" evidence="8">
    <location>
        <begin position="65"/>
        <end position="87"/>
    </location>
</feature>
<dbReference type="AlphaFoldDB" id="A0A1G1ZQZ4"/>
<feature type="transmembrane region" description="Helical" evidence="8">
    <location>
        <begin position="223"/>
        <end position="241"/>
    </location>
</feature>
<reference evidence="9 10" key="1">
    <citation type="journal article" date="2016" name="Nat. Commun.">
        <title>Thousands of microbial genomes shed light on interconnected biogeochemical processes in an aquifer system.</title>
        <authorList>
            <person name="Anantharaman K."/>
            <person name="Brown C.T."/>
            <person name="Hug L.A."/>
            <person name="Sharon I."/>
            <person name="Castelle C.J."/>
            <person name="Probst A.J."/>
            <person name="Thomas B.C."/>
            <person name="Singh A."/>
            <person name="Wilkins M.J."/>
            <person name="Karaoz U."/>
            <person name="Brodie E.L."/>
            <person name="Williams K.H."/>
            <person name="Hubbard S.S."/>
            <person name="Banfield J.F."/>
        </authorList>
    </citation>
    <scope>NUCLEOTIDE SEQUENCE [LARGE SCALE GENOMIC DNA]</scope>
</reference>
<protein>
    <recommendedName>
        <fullName evidence="11">AI-2E family transporter</fullName>
    </recommendedName>
</protein>
<proteinExistence type="inferred from homology"/>
<keyword evidence="5 8" id="KW-0812">Transmembrane</keyword>
<dbReference type="STRING" id="1798409.A3I24_00585"/>
<evidence type="ECO:0000313" key="10">
    <source>
        <dbReference type="Proteomes" id="UP000177690"/>
    </source>
</evidence>
<keyword evidence="7 8" id="KW-0472">Membrane</keyword>
<dbReference type="GO" id="GO:0005886">
    <property type="term" value="C:plasma membrane"/>
    <property type="evidence" value="ECO:0007669"/>
    <property type="project" value="UniProtKB-SubCell"/>
</dbReference>
<evidence type="ECO:0000256" key="3">
    <source>
        <dbReference type="ARBA" id="ARBA00022448"/>
    </source>
</evidence>
<evidence type="ECO:0000256" key="5">
    <source>
        <dbReference type="ARBA" id="ARBA00022692"/>
    </source>
</evidence>
<dbReference type="PANTHER" id="PTHR21716">
    <property type="entry name" value="TRANSMEMBRANE PROTEIN"/>
    <property type="match status" value="1"/>
</dbReference>
<evidence type="ECO:0008006" key="11">
    <source>
        <dbReference type="Google" id="ProtNLM"/>
    </source>
</evidence>
<feature type="transmembrane region" description="Helical" evidence="8">
    <location>
        <begin position="294"/>
        <end position="321"/>
    </location>
</feature>
<evidence type="ECO:0000313" key="9">
    <source>
        <dbReference type="EMBL" id="OGY66962.1"/>
    </source>
</evidence>
<name>A0A1G1ZQZ4_9BACT</name>
<dbReference type="Pfam" id="PF01594">
    <property type="entry name" value="AI-2E_transport"/>
    <property type="match status" value="1"/>
</dbReference>